<dbReference type="PROSITE" id="PS50931">
    <property type="entry name" value="HTH_LYSR"/>
    <property type="match status" value="1"/>
</dbReference>
<reference evidence="6 7" key="3">
    <citation type="journal article" date="2008" name="BMC Genomics">
        <title>The genome of the versatile nitrogen fixer Azorhizobium caulinodans ORS571.</title>
        <authorList>
            <person name="Lee KB."/>
            <person name="Backer P.D."/>
            <person name="Aono T."/>
            <person name="Liu CT."/>
            <person name="Suzuki S."/>
            <person name="Suzuki T."/>
            <person name="Kaneko T."/>
            <person name="Yamada M."/>
            <person name="Tabata S."/>
            <person name="Kupfer D.M."/>
            <person name="Najar F.Z."/>
            <person name="Wiley G.B."/>
            <person name="Roe B."/>
            <person name="Binnewies T.T."/>
            <person name="Ussery D.W."/>
            <person name="D'Haeze W."/>
            <person name="Herder J.D."/>
            <person name="Gevers D."/>
            <person name="Vereecke D."/>
            <person name="Holsters M."/>
            <person name="Oyaizu H."/>
        </authorList>
    </citation>
    <scope>NUCLEOTIDE SEQUENCE [LARGE SCALE GENOMIC DNA]</scope>
    <source>
        <strain evidence="7">ATCC 43989 / DSM 5975 / JCM 20966 / LMG 6465 / NBRC 14845 / NCIMB 13405 / ORS 571</strain>
    </source>
</reference>
<feature type="domain" description="HTH lysR-type" evidence="5">
    <location>
        <begin position="3"/>
        <end position="60"/>
    </location>
</feature>
<keyword evidence="4" id="KW-0804">Transcription</keyword>
<dbReference type="STRING" id="438753.AZC_1895"/>
<reference evidence="7" key="2">
    <citation type="submission" date="2007-04" db="EMBL/GenBank/DDBJ databases">
        <title>Complete genome sequence of the nitrogen-fixing bacterium Azorhizobium caulinodans ORS571.</title>
        <authorList>
            <person name="Lee K.B."/>
            <person name="Backer P.D."/>
            <person name="Aono T."/>
            <person name="Liu C.T."/>
            <person name="Suzuki S."/>
            <person name="Suzuki T."/>
            <person name="Kaneko T."/>
            <person name="Yamada M."/>
            <person name="Tabata S."/>
            <person name="Kupfer D.M."/>
            <person name="Najar F.Z."/>
            <person name="Wiley G.B."/>
            <person name="Roe B."/>
            <person name="Binnewies T."/>
            <person name="Ussery D."/>
            <person name="Vereecke D."/>
            <person name="Gevers D."/>
            <person name="Holsters M."/>
            <person name="Oyaizu H."/>
        </authorList>
    </citation>
    <scope>NUCLEOTIDE SEQUENCE [LARGE SCALE GENOMIC DNA]</scope>
    <source>
        <strain evidence="7">ATCC 43989 / DSM 5975 / JCM 20966 / LMG 6465 / NBRC 14845 / NCIMB 13405 / ORS 571</strain>
    </source>
</reference>
<name>A8I2L3_AZOC5</name>
<dbReference type="GO" id="GO:0003700">
    <property type="term" value="F:DNA-binding transcription factor activity"/>
    <property type="evidence" value="ECO:0007669"/>
    <property type="project" value="InterPro"/>
</dbReference>
<proteinExistence type="inferred from homology"/>
<dbReference type="Gene3D" id="3.40.190.10">
    <property type="entry name" value="Periplasmic binding protein-like II"/>
    <property type="match status" value="2"/>
</dbReference>
<keyword evidence="2" id="KW-0805">Transcription regulation</keyword>
<dbReference type="InterPro" id="IPR005119">
    <property type="entry name" value="LysR_subst-bd"/>
</dbReference>
<dbReference type="InterPro" id="IPR058163">
    <property type="entry name" value="LysR-type_TF_proteobact-type"/>
</dbReference>
<protein>
    <submittedName>
        <fullName evidence="6">Transcriptional regulator</fullName>
    </submittedName>
</protein>
<dbReference type="KEGG" id="azc:AZC_1895"/>
<reference evidence="6 7" key="4">
    <citation type="journal article" date="2009" name="Appl. Environ. Microbiol.">
        <title>Comparative genome-wide transcriptional profiling of Azorhizobium caulinodans ORS571 grown under free-living and symbiotic conditions.</title>
        <authorList>
            <person name="Tsukada S."/>
            <person name="Aono T."/>
            <person name="Akiba N."/>
            <person name="Lee KB."/>
            <person name="Liu CT."/>
            <person name="Toyazaki H."/>
            <person name="Oyaizu H."/>
        </authorList>
    </citation>
    <scope>NUCLEOTIDE SEQUENCE [LARGE SCALE GENOMIC DNA]</scope>
    <source>
        <strain evidence="7">ATCC 43989 / DSM 5975 / JCM 20966 / LMG 6465 / NBRC 14845 / NCIMB 13405 / ORS 571</strain>
    </source>
</reference>
<dbReference type="GO" id="GO:0006351">
    <property type="term" value="P:DNA-templated transcription"/>
    <property type="evidence" value="ECO:0007669"/>
    <property type="project" value="TreeGrafter"/>
</dbReference>
<comment type="similarity">
    <text evidence="1">Belongs to the LysR transcriptional regulatory family.</text>
</comment>
<reference evidence="6 7" key="6">
    <citation type="journal article" date="2011" name="Appl. Environ. Microbiol.">
        <title>Involvement of the azorhizobial chromosome partition gene (parA) in the onset of bacteroid differentiation during Sesbania rostrata stem nodule development.</title>
        <authorList>
            <person name="Liu CT."/>
            <person name="Lee KB."/>
            <person name="Wang YS."/>
            <person name="Peng MH."/>
            <person name="Lee KT."/>
            <person name="Suzuki S."/>
            <person name="Suzuki T."/>
            <person name="Oyaizu H."/>
        </authorList>
    </citation>
    <scope>NUCLEOTIDE SEQUENCE [LARGE SCALE GENOMIC DNA]</scope>
    <source>
        <strain evidence="7">ATCC 43989 / DSM 5975 / JCM 20966 / LMG 6465 / NBRC 14845 / NCIMB 13405 / ORS 571</strain>
    </source>
</reference>
<dbReference type="AlphaFoldDB" id="A8I2L3"/>
<organism evidence="6 7">
    <name type="scientific">Azorhizobium caulinodans (strain ATCC 43989 / DSM 5975 / JCM 20966 / LMG 6465 / NBRC 14845 / NCIMB 13405 / ORS 571)</name>
    <dbReference type="NCBI Taxonomy" id="438753"/>
    <lineage>
        <taxon>Bacteria</taxon>
        <taxon>Pseudomonadati</taxon>
        <taxon>Pseudomonadota</taxon>
        <taxon>Alphaproteobacteria</taxon>
        <taxon>Hyphomicrobiales</taxon>
        <taxon>Xanthobacteraceae</taxon>
        <taxon>Azorhizobium</taxon>
    </lineage>
</organism>
<dbReference type="HOGENOM" id="CLU_039613_37_0_5"/>
<gene>
    <name evidence="6" type="primary">lysR</name>
    <name evidence="6" type="ordered locus">AZC_1895</name>
</gene>
<reference evidence="6 7" key="1">
    <citation type="journal article" date="2007" name="Appl. Environ. Microbiol.">
        <title>Rhizobial factors required for stem nodule maturation and maintenance in Sesbania rostrata-Azorhizobium caulinodans ORS571 symbiosis.</title>
        <authorList>
            <person name="Suzuki S."/>
            <person name="Aono T."/>
            <person name="Lee KB."/>
            <person name="Suzuki T."/>
            <person name="Liu CT."/>
            <person name="Miwa H."/>
            <person name="Wakao S."/>
            <person name="Iki T."/>
            <person name="Oyaizu H."/>
        </authorList>
    </citation>
    <scope>NUCLEOTIDE SEQUENCE [LARGE SCALE GENOMIC DNA]</scope>
    <source>
        <strain evidence="7">ATCC 43989 / DSM 5975 / JCM 20966 / LMG 6465 / NBRC 14845 / NCIMB 13405 / ORS 571</strain>
    </source>
</reference>
<dbReference type="Pfam" id="PF00126">
    <property type="entry name" value="HTH_1"/>
    <property type="match status" value="1"/>
</dbReference>
<dbReference type="RefSeq" id="WP_012170423.1">
    <property type="nucleotide sequence ID" value="NC_009937.1"/>
</dbReference>
<evidence type="ECO:0000259" key="5">
    <source>
        <dbReference type="PROSITE" id="PS50931"/>
    </source>
</evidence>
<keyword evidence="7" id="KW-1185">Reference proteome</keyword>
<dbReference type="CDD" id="cd08432">
    <property type="entry name" value="PBP2_GcdR_TrpI_HvrB_AmpR_like"/>
    <property type="match status" value="1"/>
</dbReference>
<dbReference type="Proteomes" id="UP000000270">
    <property type="component" value="Chromosome"/>
</dbReference>
<reference evidence="6 7" key="5">
    <citation type="journal article" date="2010" name="Appl. Environ. Microbiol.">
        <title>phrR-like gene praR of Azorhizobium caulinodans ORS571 is essential for symbiosis with Sesbania rostrata and is involved in expression of reb genes.</title>
        <authorList>
            <person name="Akiba N."/>
            <person name="Aono T."/>
            <person name="Toyazaki H."/>
            <person name="Sato S."/>
            <person name="Oyaizu H."/>
        </authorList>
    </citation>
    <scope>NUCLEOTIDE SEQUENCE [LARGE SCALE GENOMIC DNA]</scope>
    <source>
        <strain evidence="7">ATCC 43989 / DSM 5975 / JCM 20966 / LMG 6465 / NBRC 14845 / NCIMB 13405 / ORS 571</strain>
    </source>
</reference>
<evidence type="ECO:0000256" key="3">
    <source>
        <dbReference type="ARBA" id="ARBA00023125"/>
    </source>
</evidence>
<dbReference type="EMBL" id="AP009384">
    <property type="protein sequence ID" value="BAF87893.1"/>
    <property type="molecule type" value="Genomic_DNA"/>
</dbReference>
<evidence type="ECO:0000256" key="1">
    <source>
        <dbReference type="ARBA" id="ARBA00009437"/>
    </source>
</evidence>
<dbReference type="GO" id="GO:0043565">
    <property type="term" value="F:sequence-specific DNA binding"/>
    <property type="evidence" value="ECO:0007669"/>
    <property type="project" value="TreeGrafter"/>
</dbReference>
<evidence type="ECO:0000313" key="7">
    <source>
        <dbReference type="Proteomes" id="UP000000270"/>
    </source>
</evidence>
<dbReference type="SUPFAM" id="SSF53850">
    <property type="entry name" value="Periplasmic binding protein-like II"/>
    <property type="match status" value="1"/>
</dbReference>
<dbReference type="Gene3D" id="1.10.10.10">
    <property type="entry name" value="Winged helix-like DNA-binding domain superfamily/Winged helix DNA-binding domain"/>
    <property type="match status" value="1"/>
</dbReference>
<dbReference type="PANTHER" id="PTHR30537:SF26">
    <property type="entry name" value="GLYCINE CLEAVAGE SYSTEM TRANSCRIPTIONAL ACTIVATOR"/>
    <property type="match status" value="1"/>
</dbReference>
<dbReference type="PANTHER" id="PTHR30537">
    <property type="entry name" value="HTH-TYPE TRANSCRIPTIONAL REGULATOR"/>
    <property type="match status" value="1"/>
</dbReference>
<dbReference type="SUPFAM" id="SSF46785">
    <property type="entry name" value="Winged helix' DNA-binding domain"/>
    <property type="match status" value="1"/>
</dbReference>
<dbReference type="eggNOG" id="COG0583">
    <property type="taxonomic scope" value="Bacteria"/>
</dbReference>
<accession>A8I2L3</accession>
<dbReference type="InterPro" id="IPR036388">
    <property type="entry name" value="WH-like_DNA-bd_sf"/>
</dbReference>
<dbReference type="InterPro" id="IPR000847">
    <property type="entry name" value="LysR_HTH_N"/>
</dbReference>
<evidence type="ECO:0000313" key="6">
    <source>
        <dbReference type="EMBL" id="BAF87893.1"/>
    </source>
</evidence>
<keyword evidence="3" id="KW-0238">DNA-binding</keyword>
<dbReference type="InterPro" id="IPR036390">
    <property type="entry name" value="WH_DNA-bd_sf"/>
</dbReference>
<evidence type="ECO:0000256" key="2">
    <source>
        <dbReference type="ARBA" id="ARBA00023015"/>
    </source>
</evidence>
<dbReference type="FunFam" id="1.10.10.10:FF:000001">
    <property type="entry name" value="LysR family transcriptional regulator"/>
    <property type="match status" value="1"/>
</dbReference>
<sequence>MQVPLRAIGVFHAVARTGSVTRAADELGVTPSAVSQQVQALEISLGTALIGKAGRNVVLTEAGERYFEMIRGEVERITEATQRIRGFRSVTTLTVRATPSLATKWLLPRLAGFIDAHPEIELRLDGTNEPTAFQKENVDVEIRHGTGQWPGLVAEGLVEERFLPVCSPALAAAGSLAAEDLPRFRLIHSVKSQVQWPYWFTCAGVTPAERLRRLFFDRTHMAIDAAVGGLGIALESDLMMWAEKHDGRLICPIAEPPRITLVTQWATCPPDHLRHSKVKLFFDWLRRERDNWLATRDASL</sequence>
<evidence type="ECO:0000256" key="4">
    <source>
        <dbReference type="ARBA" id="ARBA00023163"/>
    </source>
</evidence>
<dbReference type="Pfam" id="PF03466">
    <property type="entry name" value="LysR_substrate"/>
    <property type="match status" value="1"/>
</dbReference>